<proteinExistence type="predicted"/>
<protein>
    <submittedName>
        <fullName evidence="2">Uncharacterized protein</fullName>
    </submittedName>
</protein>
<gene>
    <name evidence="2" type="ORF">QBC46DRAFT_420865</name>
</gene>
<feature type="compositionally biased region" description="Low complexity" evidence="1">
    <location>
        <begin position="61"/>
        <end position="71"/>
    </location>
</feature>
<dbReference type="EMBL" id="MU853766">
    <property type="protein sequence ID" value="KAK3943401.1"/>
    <property type="molecule type" value="Genomic_DNA"/>
</dbReference>
<reference evidence="3" key="1">
    <citation type="journal article" date="2023" name="Mol. Phylogenet. Evol.">
        <title>Genome-scale phylogeny and comparative genomics of the fungal order Sordariales.</title>
        <authorList>
            <person name="Hensen N."/>
            <person name="Bonometti L."/>
            <person name="Westerberg I."/>
            <person name="Brannstrom I.O."/>
            <person name="Guillou S."/>
            <person name="Cros-Aarteil S."/>
            <person name="Calhoun S."/>
            <person name="Haridas S."/>
            <person name="Kuo A."/>
            <person name="Mondo S."/>
            <person name="Pangilinan J."/>
            <person name="Riley R."/>
            <person name="LaButti K."/>
            <person name="Andreopoulos B."/>
            <person name="Lipzen A."/>
            <person name="Chen C."/>
            <person name="Yan M."/>
            <person name="Daum C."/>
            <person name="Ng V."/>
            <person name="Clum A."/>
            <person name="Steindorff A."/>
            <person name="Ohm R.A."/>
            <person name="Martin F."/>
            <person name="Silar P."/>
            <person name="Natvig D.O."/>
            <person name="Lalanne C."/>
            <person name="Gautier V."/>
            <person name="Ament-Velasquez S.L."/>
            <person name="Kruys A."/>
            <person name="Hutchinson M.I."/>
            <person name="Powell A.J."/>
            <person name="Barry K."/>
            <person name="Miller A.N."/>
            <person name="Grigoriev I.V."/>
            <person name="Debuchy R."/>
            <person name="Gladieux P."/>
            <person name="Hiltunen Thoren M."/>
            <person name="Johannesson H."/>
        </authorList>
    </citation>
    <scope>NUCLEOTIDE SEQUENCE [LARGE SCALE GENOMIC DNA]</scope>
    <source>
        <strain evidence="3">CBS 340.73</strain>
    </source>
</reference>
<comment type="caution">
    <text evidence="2">The sequence shown here is derived from an EMBL/GenBank/DDBJ whole genome shotgun (WGS) entry which is preliminary data.</text>
</comment>
<keyword evidence="3" id="KW-1185">Reference proteome</keyword>
<accession>A0AAN6S874</accession>
<dbReference type="PANTHER" id="PTHR37535:SF4">
    <property type="entry name" value="FLUG DOMAIN-CONTAINING PROTEIN"/>
    <property type="match status" value="1"/>
</dbReference>
<dbReference type="Proteomes" id="UP001303473">
    <property type="component" value="Unassembled WGS sequence"/>
</dbReference>
<evidence type="ECO:0000313" key="2">
    <source>
        <dbReference type="EMBL" id="KAK3943401.1"/>
    </source>
</evidence>
<evidence type="ECO:0000313" key="3">
    <source>
        <dbReference type="Proteomes" id="UP001303473"/>
    </source>
</evidence>
<dbReference type="InterPro" id="IPR021842">
    <property type="entry name" value="DUF3435"/>
</dbReference>
<organism evidence="2 3">
    <name type="scientific">Diplogelasinospora grovesii</name>
    <dbReference type="NCBI Taxonomy" id="303347"/>
    <lineage>
        <taxon>Eukaryota</taxon>
        <taxon>Fungi</taxon>
        <taxon>Dikarya</taxon>
        <taxon>Ascomycota</taxon>
        <taxon>Pezizomycotina</taxon>
        <taxon>Sordariomycetes</taxon>
        <taxon>Sordariomycetidae</taxon>
        <taxon>Sordariales</taxon>
        <taxon>Diplogelasinosporaceae</taxon>
        <taxon>Diplogelasinospora</taxon>
    </lineage>
</organism>
<name>A0AAN6S874_9PEZI</name>
<dbReference type="Pfam" id="PF11917">
    <property type="entry name" value="DUF3435"/>
    <property type="match status" value="2"/>
</dbReference>
<sequence>MDRPSNMPRRAWQHCNVRRNKTVVSNSSTSGSKEQPAKRTRRGSVQNRQSKSGQDRDNETDSSISSDSDSNSGEEYGKSRQPARRQTQQSRKQRTSTDISSKDTDSSSESDSDSDSEDDSGYCSLKEDADDKAEYYNELLERFRAEGPTLANHGKNTKKMEKEQEKKWNKFCKHRELDLTEALRQCDASLFKLYLVWRVEHSRIKKESAIMTYWKILTSWMREDVLYDVRNWIRTWLTPTYGLDTSKKEKAGLFVEDLTVLLNHHWIRDKEVFAHERLRVQLAANMILAGATATRPGALIGQLLYEHLEFQLFPPLPGEKRPRVVLMVNLEHIKRSGGESEAKKFAFREDDMLIHDPLIPIMGLSFADNAFKNGFKDPYTLIVPPYSDRLRLQWKEEWRHLIRLGRSIGLAKALEWYDLRRGSGKKLNEALTPEERNKIMGHRQGDSRVYVQYYMSTFNDIDCQTIYFGNAPQHDLIRHGDAPTTLTDQQKFEVNQDPELVKYRRRRTQALRQMKSQGYSTRADAEGTEVAAKYDLYKRKADRLSKKLKTQRLQRAIKEFHDSVHVEEINRQLNGIKPSDVITPPTIQYDLPERARVARLFSRAADARNRDELHQLRMDLVRTLAQLCKRIESAKHV</sequence>
<feature type="compositionally biased region" description="Acidic residues" evidence="1">
    <location>
        <begin position="106"/>
        <end position="120"/>
    </location>
</feature>
<dbReference type="PANTHER" id="PTHR37535">
    <property type="entry name" value="FLUG DOMAIN PROTEIN"/>
    <property type="match status" value="1"/>
</dbReference>
<feature type="compositionally biased region" description="Polar residues" evidence="1">
    <location>
        <begin position="43"/>
        <end position="52"/>
    </location>
</feature>
<feature type="compositionally biased region" description="Polar residues" evidence="1">
    <location>
        <begin position="22"/>
        <end position="33"/>
    </location>
</feature>
<dbReference type="AlphaFoldDB" id="A0AAN6S874"/>
<evidence type="ECO:0000256" key="1">
    <source>
        <dbReference type="SAM" id="MobiDB-lite"/>
    </source>
</evidence>
<feature type="region of interest" description="Disordered" evidence="1">
    <location>
        <begin position="1"/>
        <end position="127"/>
    </location>
</feature>